<evidence type="ECO:0000259" key="10">
    <source>
        <dbReference type="Pfam" id="PF00768"/>
    </source>
</evidence>
<dbReference type="PRINTS" id="PR00725">
    <property type="entry name" value="DADACBPTASE1"/>
</dbReference>
<dbReference type="GO" id="GO:0008360">
    <property type="term" value="P:regulation of cell shape"/>
    <property type="evidence" value="ECO:0007669"/>
    <property type="project" value="UniProtKB-KW"/>
</dbReference>
<dbReference type="PANTHER" id="PTHR21581:SF26">
    <property type="entry name" value="D-ALANYL-D-ALANINE ENDOPEPTIDASE"/>
    <property type="match status" value="1"/>
</dbReference>
<dbReference type="GO" id="GO:0006508">
    <property type="term" value="P:proteolysis"/>
    <property type="evidence" value="ECO:0007669"/>
    <property type="project" value="InterPro"/>
</dbReference>
<evidence type="ECO:0000256" key="4">
    <source>
        <dbReference type="ARBA" id="ARBA00022960"/>
    </source>
</evidence>
<gene>
    <name evidence="11" type="ORF">COU82_00775</name>
</gene>
<comment type="similarity">
    <text evidence="1 9">Belongs to the peptidase S11 family.</text>
</comment>
<keyword evidence="2" id="KW-0732">Signal</keyword>
<evidence type="ECO:0000256" key="5">
    <source>
        <dbReference type="ARBA" id="ARBA00022984"/>
    </source>
</evidence>
<evidence type="ECO:0000256" key="7">
    <source>
        <dbReference type="PIRSR" id="PIRSR618044-1"/>
    </source>
</evidence>
<feature type="domain" description="Peptidase S11 D-alanyl-D-alanine carboxypeptidase A N-terminal" evidence="10">
    <location>
        <begin position="69"/>
        <end position="296"/>
    </location>
</feature>
<accession>A0A2M8KCN2</accession>
<dbReference type="Pfam" id="PF00768">
    <property type="entry name" value="Peptidase_S11"/>
    <property type="match status" value="1"/>
</dbReference>
<evidence type="ECO:0000313" key="12">
    <source>
        <dbReference type="Proteomes" id="UP000231648"/>
    </source>
</evidence>
<dbReference type="GO" id="GO:0071555">
    <property type="term" value="P:cell wall organization"/>
    <property type="evidence" value="ECO:0007669"/>
    <property type="project" value="UniProtKB-KW"/>
</dbReference>
<dbReference type="InterPro" id="IPR018044">
    <property type="entry name" value="Peptidase_S11"/>
</dbReference>
<feature type="binding site" evidence="8">
    <location>
        <position position="268"/>
    </location>
    <ligand>
        <name>substrate</name>
    </ligand>
</feature>
<dbReference type="PANTHER" id="PTHR21581">
    <property type="entry name" value="D-ALANYL-D-ALANINE CARBOXYPEPTIDASE"/>
    <property type="match status" value="1"/>
</dbReference>
<dbReference type="SUPFAM" id="SSF56601">
    <property type="entry name" value="beta-lactamase/transpeptidase-like"/>
    <property type="match status" value="1"/>
</dbReference>
<keyword evidence="6" id="KW-0961">Cell wall biogenesis/degradation</keyword>
<reference evidence="12" key="1">
    <citation type="submission" date="2017-09" db="EMBL/GenBank/DDBJ databases">
        <title>Depth-based differentiation of microbial function through sediment-hosted aquifers and enrichment of novel symbionts in the deep terrestrial subsurface.</title>
        <authorList>
            <person name="Probst A.J."/>
            <person name="Ladd B."/>
            <person name="Jarett J.K."/>
            <person name="Geller-Mcgrath D.E."/>
            <person name="Sieber C.M.K."/>
            <person name="Emerson J.B."/>
            <person name="Anantharaman K."/>
            <person name="Thomas B.C."/>
            <person name="Malmstrom R."/>
            <person name="Stieglmeier M."/>
            <person name="Klingl A."/>
            <person name="Woyke T."/>
            <person name="Ryan C.M."/>
            <person name="Banfield J.F."/>
        </authorList>
    </citation>
    <scope>NUCLEOTIDE SEQUENCE [LARGE SCALE GENOMIC DNA]</scope>
</reference>
<protein>
    <recommendedName>
        <fullName evidence="10">Peptidase S11 D-alanyl-D-alanine carboxypeptidase A N-terminal domain-containing protein</fullName>
    </recommendedName>
</protein>
<evidence type="ECO:0000256" key="3">
    <source>
        <dbReference type="ARBA" id="ARBA00022801"/>
    </source>
</evidence>
<keyword evidence="3" id="KW-0378">Hydrolase</keyword>
<dbReference type="Gene3D" id="3.40.710.10">
    <property type="entry name" value="DD-peptidase/beta-lactamase superfamily"/>
    <property type="match status" value="1"/>
</dbReference>
<feature type="active site" description="Acyl-ester intermediate" evidence="7">
    <location>
        <position position="106"/>
    </location>
</feature>
<dbReference type="EMBL" id="PFDX01000009">
    <property type="protein sequence ID" value="PJE57678.1"/>
    <property type="molecule type" value="Genomic_DNA"/>
</dbReference>
<sequence length="317" mass="35170">MFKKYFLQILAVLLLLAIAGVLLSLKGEKPTLSESIKQPIQASIQQSAGDRNVNNISPEFFPMRNWLIDEPEISAKSAIIVDFKPDSEKGNILYQKNSNQVLPVASLSKIMTAIIALESFNPEEIVKVSKNSVTITGDKGGLITDEELKIKDLLYIMLIESSNDAAMSLAEDNPRLTYDEFINSMNSKAKELGLENTSFVEPVGLSPDNRSTALEIADLTKYAFRFPLILEILKTPETTVFSIDNKFIHNLTTTNKLLGKIPQIIGGKTGYTEEAGGCMLTVSNISNNYLITVILASSQREDDTEKLINWVQEAYVW</sequence>
<dbReference type="Proteomes" id="UP000231648">
    <property type="component" value="Unassembled WGS sequence"/>
</dbReference>
<evidence type="ECO:0000256" key="2">
    <source>
        <dbReference type="ARBA" id="ARBA00022729"/>
    </source>
</evidence>
<dbReference type="AlphaFoldDB" id="A0A2M8KCN2"/>
<dbReference type="GO" id="GO:0009252">
    <property type="term" value="P:peptidoglycan biosynthetic process"/>
    <property type="evidence" value="ECO:0007669"/>
    <property type="project" value="UniProtKB-KW"/>
</dbReference>
<dbReference type="InterPro" id="IPR012338">
    <property type="entry name" value="Beta-lactam/transpept-like"/>
</dbReference>
<evidence type="ECO:0000256" key="9">
    <source>
        <dbReference type="RuleBase" id="RU004016"/>
    </source>
</evidence>
<dbReference type="GO" id="GO:0009002">
    <property type="term" value="F:serine-type D-Ala-D-Ala carboxypeptidase activity"/>
    <property type="evidence" value="ECO:0007669"/>
    <property type="project" value="InterPro"/>
</dbReference>
<feature type="active site" evidence="7">
    <location>
        <position position="161"/>
    </location>
</feature>
<name>A0A2M8KCN2_9BACT</name>
<comment type="caution">
    <text evidence="11">The sequence shown here is derived from an EMBL/GenBank/DDBJ whole genome shotgun (WGS) entry which is preliminary data.</text>
</comment>
<keyword evidence="4" id="KW-0133">Cell shape</keyword>
<keyword evidence="5" id="KW-0573">Peptidoglycan synthesis</keyword>
<organism evidence="11 12">
    <name type="scientific">Candidatus Portnoybacteria bacterium CG10_big_fil_rev_8_21_14_0_10_38_18</name>
    <dbReference type="NCBI Taxonomy" id="1974813"/>
    <lineage>
        <taxon>Bacteria</taxon>
        <taxon>Candidatus Portnoyibacteriota</taxon>
    </lineage>
</organism>
<evidence type="ECO:0000256" key="8">
    <source>
        <dbReference type="PIRSR" id="PIRSR618044-2"/>
    </source>
</evidence>
<evidence type="ECO:0000256" key="6">
    <source>
        <dbReference type="ARBA" id="ARBA00023316"/>
    </source>
</evidence>
<dbReference type="InterPro" id="IPR001967">
    <property type="entry name" value="Peptidase_S11_N"/>
</dbReference>
<evidence type="ECO:0000256" key="1">
    <source>
        <dbReference type="ARBA" id="ARBA00007164"/>
    </source>
</evidence>
<feature type="active site" description="Proton acceptor" evidence="7">
    <location>
        <position position="109"/>
    </location>
</feature>
<evidence type="ECO:0000313" key="11">
    <source>
        <dbReference type="EMBL" id="PJE57678.1"/>
    </source>
</evidence>
<proteinExistence type="inferred from homology"/>